<proteinExistence type="predicted"/>
<name>A0A7R7EL18_9FIRM</name>
<evidence type="ECO:0000313" key="1">
    <source>
        <dbReference type="EMBL" id="BCN30718.1"/>
    </source>
</evidence>
<organism evidence="1 2">
    <name type="scientific">Anaeromicropila herbilytica</name>
    <dbReference type="NCBI Taxonomy" id="2785025"/>
    <lineage>
        <taxon>Bacteria</taxon>
        <taxon>Bacillati</taxon>
        <taxon>Bacillota</taxon>
        <taxon>Clostridia</taxon>
        <taxon>Lachnospirales</taxon>
        <taxon>Lachnospiraceae</taxon>
        <taxon>Anaeromicropila</taxon>
    </lineage>
</organism>
<dbReference type="Proteomes" id="UP000595897">
    <property type="component" value="Chromosome"/>
</dbReference>
<keyword evidence="2" id="KW-1185">Reference proteome</keyword>
<dbReference type="KEGG" id="ahb:bsdtb5_20130"/>
<evidence type="ECO:0000313" key="2">
    <source>
        <dbReference type="Proteomes" id="UP000595897"/>
    </source>
</evidence>
<protein>
    <submittedName>
        <fullName evidence="1">Uncharacterized protein</fullName>
    </submittedName>
</protein>
<dbReference type="EMBL" id="AP024169">
    <property type="protein sequence ID" value="BCN30718.1"/>
    <property type="molecule type" value="Genomic_DNA"/>
</dbReference>
<dbReference type="AlphaFoldDB" id="A0A7R7EL18"/>
<accession>A0A7R7EL18</accession>
<sequence>MNMFVLVSNKNRNAPSYFKFIKTENEYVILISKTIRDMYYFSSPIKKYNPINNERNNNR</sequence>
<gene>
    <name evidence="1" type="ORF">bsdtb5_20130</name>
</gene>
<reference evidence="1 2" key="1">
    <citation type="submission" date="2020-11" db="EMBL/GenBank/DDBJ databases">
        <title>Draft genome sequencing of a Lachnospiraceae strain isolated from anoxic soil subjected to BSD treatment.</title>
        <authorList>
            <person name="Uek A."/>
            <person name="Tonouchi A."/>
        </authorList>
    </citation>
    <scope>NUCLEOTIDE SEQUENCE [LARGE SCALE GENOMIC DNA]</scope>
    <source>
        <strain evidence="1 2">TB5</strain>
    </source>
</reference>